<evidence type="ECO:0000313" key="3">
    <source>
        <dbReference type="Proteomes" id="UP000184047"/>
    </source>
</evidence>
<gene>
    <name evidence="2" type="ORF">SAMN05421866_0318</name>
</gene>
<proteinExistence type="predicted"/>
<accession>A0A1M5JJ03</accession>
<keyword evidence="1" id="KW-1133">Transmembrane helix</keyword>
<keyword evidence="3" id="KW-1185">Reference proteome</keyword>
<organism evidence="2 3">
    <name type="scientific">Chryseobacterium oranimense</name>
    <dbReference type="NCBI Taxonomy" id="421058"/>
    <lineage>
        <taxon>Bacteria</taxon>
        <taxon>Pseudomonadati</taxon>
        <taxon>Bacteroidota</taxon>
        <taxon>Flavobacteriia</taxon>
        <taxon>Flavobacteriales</taxon>
        <taxon>Weeksellaceae</taxon>
        <taxon>Chryseobacterium group</taxon>
        <taxon>Chryseobacterium</taxon>
    </lineage>
</organism>
<dbReference type="Proteomes" id="UP000184047">
    <property type="component" value="Unassembled WGS sequence"/>
</dbReference>
<dbReference type="STRING" id="421058.SAMN05421866_0318"/>
<evidence type="ECO:0000256" key="1">
    <source>
        <dbReference type="SAM" id="Phobius"/>
    </source>
</evidence>
<evidence type="ECO:0000313" key="2">
    <source>
        <dbReference type="EMBL" id="SHG40239.1"/>
    </source>
</evidence>
<keyword evidence="1" id="KW-0472">Membrane</keyword>
<protein>
    <submittedName>
        <fullName evidence="2">Uncharacterized protein</fullName>
    </submittedName>
</protein>
<keyword evidence="1" id="KW-0812">Transmembrane</keyword>
<feature type="transmembrane region" description="Helical" evidence="1">
    <location>
        <begin position="32"/>
        <end position="51"/>
    </location>
</feature>
<reference evidence="3" key="1">
    <citation type="submission" date="2016-11" db="EMBL/GenBank/DDBJ databases">
        <authorList>
            <person name="Varghese N."/>
            <person name="Submissions S."/>
        </authorList>
    </citation>
    <scope>NUCLEOTIDE SEQUENCE [LARGE SCALE GENOMIC DNA]</scope>
    <source>
        <strain evidence="3">DSM 19055</strain>
    </source>
</reference>
<dbReference type="EMBL" id="FQWT01000001">
    <property type="protein sequence ID" value="SHG40239.1"/>
    <property type="molecule type" value="Genomic_DNA"/>
</dbReference>
<sequence length="93" mass="11174">MTNDEVFKRKSDYHAISNTKYKGKNTNVNSTILMMLFFYFKTNIILFKLNFKPTDTLLSQPDFTFVEYLKTLKNEFSINPYHYFQHRKLSSIL</sequence>
<name>A0A1M5JJ03_9FLAO</name>
<dbReference type="AlphaFoldDB" id="A0A1M5JJ03"/>